<dbReference type="EMBL" id="SOCA01000001">
    <property type="protein sequence ID" value="TDU81897.1"/>
    <property type="molecule type" value="Genomic_DNA"/>
</dbReference>
<reference evidence="3 4" key="1">
    <citation type="submission" date="2019-03" db="EMBL/GenBank/DDBJ databases">
        <title>Genomic Encyclopedia of Archaeal and Bacterial Type Strains, Phase II (KMG-II): from individual species to whole genera.</title>
        <authorList>
            <person name="Goeker M."/>
        </authorList>
    </citation>
    <scope>NUCLEOTIDE SEQUENCE [LARGE SCALE GENOMIC DNA]</scope>
    <source>
        <strain evidence="3 4">ATCC 25309</strain>
    </source>
</reference>
<feature type="signal peptide" evidence="1">
    <location>
        <begin position="1"/>
        <end position="18"/>
    </location>
</feature>
<comment type="caution">
    <text evidence="3">The sequence shown here is derived from an EMBL/GenBank/DDBJ whole genome shotgun (WGS) entry which is preliminary data.</text>
</comment>
<dbReference type="Pfam" id="PF13088">
    <property type="entry name" value="BNR_2"/>
    <property type="match status" value="1"/>
</dbReference>
<evidence type="ECO:0000256" key="1">
    <source>
        <dbReference type="SAM" id="SignalP"/>
    </source>
</evidence>
<dbReference type="Proteomes" id="UP000295662">
    <property type="component" value="Unassembled WGS sequence"/>
</dbReference>
<gene>
    <name evidence="3" type="ORF">EI77_01209</name>
</gene>
<dbReference type="OrthoDB" id="41724at2"/>
<evidence type="ECO:0000313" key="3">
    <source>
        <dbReference type="EMBL" id="TDU81897.1"/>
    </source>
</evidence>
<keyword evidence="1" id="KW-0732">Signal</keyword>
<evidence type="ECO:0000259" key="2">
    <source>
        <dbReference type="Pfam" id="PF13088"/>
    </source>
</evidence>
<dbReference type="Gene3D" id="2.120.10.10">
    <property type="match status" value="1"/>
</dbReference>
<accession>A0A4R7SU97</accession>
<dbReference type="PANTHER" id="PTHR43752">
    <property type="entry name" value="BNR/ASP-BOX REPEAT FAMILY PROTEIN"/>
    <property type="match status" value="1"/>
</dbReference>
<dbReference type="CDD" id="cd15482">
    <property type="entry name" value="Sialidase_non-viral"/>
    <property type="match status" value="1"/>
</dbReference>
<dbReference type="PANTHER" id="PTHR43752:SF2">
    <property type="entry name" value="BNR_ASP-BOX REPEAT FAMILY PROTEIN"/>
    <property type="match status" value="1"/>
</dbReference>
<name>A0A4R7SU97_9BACT</name>
<organism evidence="3 4">
    <name type="scientific">Prosthecobacter fusiformis</name>
    <dbReference type="NCBI Taxonomy" id="48464"/>
    <lineage>
        <taxon>Bacteria</taxon>
        <taxon>Pseudomonadati</taxon>
        <taxon>Verrucomicrobiota</taxon>
        <taxon>Verrucomicrobiia</taxon>
        <taxon>Verrucomicrobiales</taxon>
        <taxon>Verrucomicrobiaceae</taxon>
        <taxon>Prosthecobacter</taxon>
    </lineage>
</organism>
<dbReference type="AlphaFoldDB" id="A0A4R7SU97"/>
<dbReference type="RefSeq" id="WP_133793807.1">
    <property type="nucleotide sequence ID" value="NZ_SOCA01000001.1"/>
</dbReference>
<keyword evidence="4" id="KW-1185">Reference proteome</keyword>
<dbReference type="InterPro" id="IPR036278">
    <property type="entry name" value="Sialidase_sf"/>
</dbReference>
<feature type="chain" id="PRO_5020262444" evidence="1">
    <location>
        <begin position="19"/>
        <end position="355"/>
    </location>
</feature>
<proteinExistence type="predicted"/>
<feature type="domain" description="Sialidase" evidence="2">
    <location>
        <begin position="50"/>
        <end position="324"/>
    </location>
</feature>
<evidence type="ECO:0000313" key="4">
    <source>
        <dbReference type="Proteomes" id="UP000295662"/>
    </source>
</evidence>
<dbReference type="InterPro" id="IPR011040">
    <property type="entry name" value="Sialidase"/>
</dbReference>
<protein>
    <submittedName>
        <fullName evidence="3">Alpha-L-rhamnosidase</fullName>
    </submittedName>
</protein>
<sequence>MKHLLSALLLSVTSLSIAEQPGIVKTEFIFDPAPHPQCHSSTIVETPTGLVAAWFGGTKEGNPDVGIWLSRHLEGAWTPPVEVANGAETEDPRVNCLNPVLFQVPKGPLLLFYKTGKWWAYKKESKDGGATWSRPERLYNGLFGPVKNKPVILADGSILSPTSVEIPSPQGPSWRVHFERSVNGGKSWEYIGPVNDGHEIQAIQPSILFHPGNKLQALGRTQQGRLFEIWSEDGGLSWGKMSLMALPNNNSGTDAVTLKDGRHLLVYNHTGNREGSTKGARSPLNLSLSMDGKLWEATLVLENEPNREFSYPAIIQTADGLVHITYTWRREFIKHVVVDPAKLTCKPIVKGAWPQ</sequence>
<dbReference type="SUPFAM" id="SSF50939">
    <property type="entry name" value="Sialidases"/>
    <property type="match status" value="1"/>
</dbReference>